<feature type="region of interest" description="Disordered" evidence="11">
    <location>
        <begin position="1583"/>
        <end position="1607"/>
    </location>
</feature>
<feature type="compositionally biased region" description="Basic and acidic residues" evidence="11">
    <location>
        <begin position="1155"/>
        <end position="1169"/>
    </location>
</feature>
<dbReference type="Gene3D" id="1.25.40.10">
    <property type="entry name" value="Tetratricopeptide repeat domain"/>
    <property type="match status" value="2"/>
</dbReference>
<feature type="region of interest" description="Disordered" evidence="11">
    <location>
        <begin position="1425"/>
        <end position="1449"/>
    </location>
</feature>
<feature type="compositionally biased region" description="Low complexity" evidence="11">
    <location>
        <begin position="1625"/>
        <end position="1637"/>
    </location>
</feature>
<dbReference type="InterPro" id="IPR035967">
    <property type="entry name" value="SWAP/Surp_sf"/>
</dbReference>
<dbReference type="Pfam" id="PF03853">
    <property type="entry name" value="YjeF_N"/>
    <property type="match status" value="1"/>
</dbReference>
<evidence type="ECO:0000259" key="15">
    <source>
        <dbReference type="PROSITE" id="PS51385"/>
    </source>
</evidence>
<dbReference type="InterPro" id="IPR036652">
    <property type="entry name" value="YjeF_N_dom_sf"/>
</dbReference>
<feature type="compositionally biased region" description="Acidic residues" evidence="11">
    <location>
        <begin position="69"/>
        <end position="81"/>
    </location>
</feature>
<comment type="caution">
    <text evidence="16">The sequence shown here is derived from an EMBL/GenBank/DDBJ whole genome shotgun (WGS) entry which is preliminary data.</text>
</comment>
<feature type="region of interest" description="Disordered" evidence="11">
    <location>
        <begin position="222"/>
        <end position="281"/>
    </location>
</feature>
<dbReference type="InterPro" id="IPR019734">
    <property type="entry name" value="TPR_rpt"/>
</dbReference>
<feature type="domain" description="SURP motif" evidence="13">
    <location>
        <begin position="172"/>
        <end position="215"/>
    </location>
</feature>
<dbReference type="SMART" id="SM00028">
    <property type="entry name" value="TPR"/>
    <property type="match status" value="3"/>
</dbReference>
<keyword evidence="10" id="KW-0863">Zinc-finger</keyword>
<dbReference type="SMART" id="SM00648">
    <property type="entry name" value="SWAP"/>
    <property type="match status" value="2"/>
</dbReference>
<dbReference type="SMART" id="SM00443">
    <property type="entry name" value="G_patch"/>
    <property type="match status" value="1"/>
</dbReference>
<evidence type="ECO:0000313" key="17">
    <source>
        <dbReference type="Proteomes" id="UP000727407"/>
    </source>
</evidence>
<dbReference type="InterPro" id="IPR011990">
    <property type="entry name" value="TPR-like_helical_dom_sf"/>
</dbReference>
<feature type="domain" description="YjeF N-terminal" evidence="15">
    <location>
        <begin position="1887"/>
        <end position="2044"/>
    </location>
</feature>
<dbReference type="PROSITE" id="PS51385">
    <property type="entry name" value="YJEF_N"/>
    <property type="match status" value="1"/>
</dbReference>
<dbReference type="Pfam" id="PF01805">
    <property type="entry name" value="Surp"/>
    <property type="match status" value="2"/>
</dbReference>
<feature type="region of interest" description="Disordered" evidence="11">
    <location>
        <begin position="1"/>
        <end position="86"/>
    </location>
</feature>
<dbReference type="Proteomes" id="UP000727407">
    <property type="component" value="Unassembled WGS sequence"/>
</dbReference>
<dbReference type="SUPFAM" id="SSF109905">
    <property type="entry name" value="Surp module (SWAP domain)"/>
    <property type="match status" value="2"/>
</dbReference>
<dbReference type="SUPFAM" id="SSF48452">
    <property type="entry name" value="TPR-like"/>
    <property type="match status" value="2"/>
</dbReference>
<dbReference type="GO" id="GO:0043565">
    <property type="term" value="F:sequence-specific DNA binding"/>
    <property type="evidence" value="ECO:0007669"/>
    <property type="project" value="InterPro"/>
</dbReference>
<feature type="region of interest" description="Disordered" evidence="11">
    <location>
        <begin position="1284"/>
        <end position="1343"/>
    </location>
</feature>
<accession>A0A8J4X654</accession>
<evidence type="ECO:0000256" key="8">
    <source>
        <dbReference type="ARBA" id="ARBA00023306"/>
    </source>
</evidence>
<evidence type="ECO:0000256" key="7">
    <source>
        <dbReference type="ARBA" id="ARBA00023242"/>
    </source>
</evidence>
<dbReference type="PANTHER" id="PTHR21394">
    <property type="entry name" value="MAU2 CHROMATID COHESION FACTOR HOMOLOG"/>
    <property type="match status" value="1"/>
</dbReference>
<name>A0A8J4X654_CLAMG</name>
<dbReference type="InterPro" id="IPR000061">
    <property type="entry name" value="Surp"/>
</dbReference>
<dbReference type="GO" id="GO:0007064">
    <property type="term" value="P:mitotic sister chromatid cohesion"/>
    <property type="evidence" value="ECO:0007669"/>
    <property type="project" value="InterPro"/>
</dbReference>
<sequence length="2044" mass="229476">MQKEKPSPDSASSRDSRGTSSSSQSQKKNILVGKRPGLGVGSMLNQYKSYSQTKKTPLQVPRPSVFSSPDEEEEDEIDDANYLEIKVSPPEDEDLRKIINRLAGFVAEGGPELERKASEDYKDNPMFAFLFEKDSKDYLYYRKKVALLRQENHGSSVPVDVSSSVDEDTKKVVEKLARFVADGGPEVEAIAIKHNHDNPNFSFLYEHQSPAHRFYKSKVEEYRQAKSRSAPPPSDEFSSGTMHQVPTPPAANFFSSGPAEQNQETAPTGAKRKRKSRWGSECERVDLPVPSVVIPQRVKPDPDAPALSEQELIGLGYKKGKPVGLVGVTELSEEQKKQLKEQQEMQEMFDMIMKHKKAMQEMQQMWEKAVRDHQHEYDSDEEIDSKNGTWEHSLRKMEMEKTREWAEQLTEMGKGKHFIGDFLPPDELEKFMETFKALKEGRDPDYSEYKEFKLTVENIGFKMLMKMGWKEGEGLGSDSQGIKNPVNRGTTAIDGAGFGVDRPAELSKNDDEYDAFRKRMMLAYRFRPNPLFKPPQRVEARTHLQLGSVLYHHTKNSDLARNHLEKAWCISQQIPQFEDVKFEAASLLSELYCQQNLVDSAKPLLRKAIQISQQTPYWHCRLLFQLAQLHTLEKDLVSACDLLGVGAEYARVVGSEYTRALFLLSKGMLLLMERKLQEVHPLLTLCGQIVENWQGNPIQKESLRVFFLVLQVTHYLDAGQVKSVKPCLKQLQQCIQTISTLHDDEILPSNPADLFHWLPKEHMCVLVYLVTVMHSMQAGYLEKAQKYTDKALMQLEKLKMLDCSPILSSFQVILLEHIIMCRLVTGHKATALQEISQVCQLCQQSPRLFSNHAAQLHTLLGLYCISVNCMDNAEAQFTTALRLTTHQELWTFIVTNLASVYIREGNRHQELYSLLERINPDHNFPVSSHCLRAAAFYIRGLLSFFQGRYNEAKRFLRETLKMSNAEDLNRLTACSLVLLGHIFYVLGNHRESNNMVVPAMQLASKIPDMSVQLWSSALLKDLNKACGNTIDAHEAAQMHQNFSQQLLQDHIAACSLPEHNLISDRSQSHCLPDLHPKLEVKFPRLGNVFLHVEKIWSSAWRLEFHIDIMASARRSLAGVAMCDEAVRQTRSQKRALEREALPVDLEVKKVKLEGRDGDDRPVLRPRPEASARSSNILSAGEVKATIKVELQTRDEPVDMSTTKGDIKKEKRPPSPDDVIVLSDNEPSSPQMNGGSHFKELDTDLLMRSSPEERVRIIKQLKEELRLEEARLVLLKKLRQSQIHKETNAQKPLSSASVATPPPLVRGSATSKGTQPQVVSSRSPAGVIPPPLVRGGQVSKHGSQNSQVIMPPLVRGAQPISVTPQQIASLRQQQQQQQQHYSSSGPPPLLLAPRASVPTVQGQKIIQPSLIRVANVSNANLIVNVSPSPNLKTSSGGTQGVSANDSPASRQAAAKLALRKQLEKTLLEIPPPKPPAPEFNFLPSAANNEFIYLVGLEEVVQCLLDALGRGKQGGSPASVSTEPFTCTQCKTDFTCRWRKEKSGAIVCEQCMSTNQKKALKAEHTNRLKAAFVKALQQEQEIEQRILQQASSPASHSPSSSSSSSSIHVVKSEQQVIVSPQIKQRSFSSLQHSQSSQPISRHHSTLTQSSAQLSRSIQQSAAALRGVSHSLSPASQLRNAVAAAALVSRPDSDLLHLEEAEQRNTRCDDGVREPQPARAQVFIDVGGASERVPVRHDSLQTHLPDGEHVEIKRPRLGFTFRAFLTVTHLSPLREPRPEPGNGSSTSERSVRAREAPESRVRRLHIEELEARIALLPLLQAEHDRRTLRMLRENLEEEAIIMKDVPGWKVGENVFHTDRWVTPTTDELFNLRPQEELLHKRFGFLCKEEAVAMEMELLRDYHFELHQLTEILGHACAVAITKAFPLSTLGKRQPTVLVVCGPDQNGCVGLACARYLRLFEYMPTVFYPKRSPQNPHLDFTVQCEKMDIPFLSYLPTEVQLINDAYKLVVDALLGPETELGPAKDPFTSIMLTLRGVKIPITSIDIPS</sequence>
<dbReference type="InterPro" id="IPR000467">
    <property type="entry name" value="G_patch_dom"/>
</dbReference>
<dbReference type="Pfam" id="PF00320">
    <property type="entry name" value="GATA"/>
    <property type="match status" value="1"/>
</dbReference>
<dbReference type="Pfam" id="PF10345">
    <property type="entry name" value="Cohesin_load"/>
    <property type="match status" value="1"/>
</dbReference>
<dbReference type="SUPFAM" id="SSF64153">
    <property type="entry name" value="YjeF N-terminal domain-like"/>
    <property type="match status" value="1"/>
</dbReference>
<feature type="compositionally biased region" description="Low complexity" evidence="11">
    <location>
        <begin position="1583"/>
        <end position="1604"/>
    </location>
</feature>
<comment type="subcellular location">
    <subcellularLocation>
        <location evidence="1">Nucleus</location>
        <location evidence="1">Nucleoplasm</location>
    </subcellularLocation>
</comment>
<keyword evidence="7" id="KW-0539">Nucleus</keyword>
<feature type="region of interest" description="Disordered" evidence="11">
    <location>
        <begin position="1155"/>
        <end position="1176"/>
    </location>
</feature>
<feature type="region of interest" description="Disordered" evidence="11">
    <location>
        <begin position="1625"/>
        <end position="1651"/>
    </location>
</feature>
<dbReference type="InterPro" id="IPR032346">
    <property type="entry name" value="P66_CC"/>
</dbReference>
<dbReference type="Gene3D" id="6.10.250.1650">
    <property type="match status" value="1"/>
</dbReference>
<keyword evidence="5" id="KW-0498">Mitosis</keyword>
<feature type="compositionally biased region" description="Polar residues" evidence="11">
    <location>
        <begin position="1425"/>
        <end position="1448"/>
    </location>
</feature>
<dbReference type="InterPro" id="IPR004443">
    <property type="entry name" value="YjeF_N_dom"/>
</dbReference>
<evidence type="ECO:0000256" key="5">
    <source>
        <dbReference type="ARBA" id="ARBA00022776"/>
    </source>
</evidence>
<dbReference type="InterPro" id="IPR000679">
    <property type="entry name" value="Znf_GATA"/>
</dbReference>
<feature type="non-terminal residue" evidence="16">
    <location>
        <position position="2044"/>
    </location>
</feature>
<evidence type="ECO:0000256" key="4">
    <source>
        <dbReference type="ARBA" id="ARBA00022618"/>
    </source>
</evidence>
<dbReference type="PROSITE" id="PS50174">
    <property type="entry name" value="G_PATCH"/>
    <property type="match status" value="1"/>
</dbReference>
<dbReference type="GO" id="GO:0008270">
    <property type="term" value="F:zinc ion binding"/>
    <property type="evidence" value="ECO:0007669"/>
    <property type="project" value="UniProtKB-KW"/>
</dbReference>
<dbReference type="GO" id="GO:0051301">
    <property type="term" value="P:cell division"/>
    <property type="evidence" value="ECO:0007669"/>
    <property type="project" value="UniProtKB-KW"/>
</dbReference>
<dbReference type="InterPro" id="IPR009346">
    <property type="entry name" value="GRIM-19"/>
</dbReference>
<dbReference type="FunFam" id="1.25.40.10:FF:002730">
    <property type="entry name" value="MAU2 sister chromatid cohesion factor"/>
    <property type="match status" value="1"/>
</dbReference>
<feature type="region of interest" description="Disordered" evidence="11">
    <location>
        <begin position="1769"/>
        <end position="1794"/>
    </location>
</feature>
<feature type="region of interest" description="Disordered" evidence="11">
    <location>
        <begin position="1190"/>
        <end position="1217"/>
    </location>
</feature>
<feature type="region of interest" description="Disordered" evidence="11">
    <location>
        <begin position="1364"/>
        <end position="1392"/>
    </location>
</feature>
<evidence type="ECO:0000313" key="16">
    <source>
        <dbReference type="EMBL" id="KAF5903074.1"/>
    </source>
</evidence>
<comment type="similarity">
    <text evidence="2">Belongs to the SCC4/mau-2 family.</text>
</comment>
<dbReference type="Gene3D" id="1.10.10.790">
    <property type="entry name" value="Surp module"/>
    <property type="match status" value="2"/>
</dbReference>
<dbReference type="Pfam" id="PF16563">
    <property type="entry name" value="P66_CC"/>
    <property type="match status" value="1"/>
</dbReference>
<feature type="domain" description="G-patch" evidence="14">
    <location>
        <begin position="456"/>
        <end position="503"/>
    </location>
</feature>
<evidence type="ECO:0000256" key="2">
    <source>
        <dbReference type="ARBA" id="ARBA00008585"/>
    </source>
</evidence>
<feature type="compositionally biased region" description="Polar residues" evidence="11">
    <location>
        <begin position="43"/>
        <end position="56"/>
    </location>
</feature>
<evidence type="ECO:0000256" key="1">
    <source>
        <dbReference type="ARBA" id="ARBA00004642"/>
    </source>
</evidence>
<keyword evidence="8" id="KW-0131">Cell cycle</keyword>
<keyword evidence="10" id="KW-0479">Metal-binding</keyword>
<keyword evidence="17" id="KW-1185">Reference proteome</keyword>
<dbReference type="PROSITE" id="PS50114">
    <property type="entry name" value="GATA_ZN_FINGER_2"/>
    <property type="match status" value="1"/>
</dbReference>
<dbReference type="Pfam" id="PF06212">
    <property type="entry name" value="GRIM-19"/>
    <property type="match status" value="1"/>
</dbReference>
<feature type="compositionally biased region" description="Basic and acidic residues" evidence="11">
    <location>
        <begin position="1204"/>
        <end position="1214"/>
    </location>
</feature>
<dbReference type="EMBL" id="QNUK01000080">
    <property type="protein sequence ID" value="KAF5903074.1"/>
    <property type="molecule type" value="Genomic_DNA"/>
</dbReference>
<feature type="compositionally biased region" description="Polar residues" evidence="11">
    <location>
        <begin position="253"/>
        <end position="266"/>
    </location>
</feature>
<evidence type="ECO:0000256" key="3">
    <source>
        <dbReference type="ARBA" id="ARBA00017198"/>
    </source>
</evidence>
<dbReference type="GO" id="GO:0007059">
    <property type="term" value="P:chromosome segregation"/>
    <property type="evidence" value="ECO:0007669"/>
    <property type="project" value="UniProtKB-KW"/>
</dbReference>
<evidence type="ECO:0000256" key="11">
    <source>
        <dbReference type="SAM" id="MobiDB-lite"/>
    </source>
</evidence>
<evidence type="ECO:0000256" key="6">
    <source>
        <dbReference type="ARBA" id="ARBA00022829"/>
    </source>
</evidence>
<organism evidence="16 17">
    <name type="scientific">Clarias magur</name>
    <name type="common">Asian catfish</name>
    <name type="synonym">Macropteronotus magur</name>
    <dbReference type="NCBI Taxonomy" id="1594786"/>
    <lineage>
        <taxon>Eukaryota</taxon>
        <taxon>Metazoa</taxon>
        <taxon>Chordata</taxon>
        <taxon>Craniata</taxon>
        <taxon>Vertebrata</taxon>
        <taxon>Euteleostomi</taxon>
        <taxon>Actinopterygii</taxon>
        <taxon>Neopterygii</taxon>
        <taxon>Teleostei</taxon>
        <taxon>Ostariophysi</taxon>
        <taxon>Siluriformes</taxon>
        <taxon>Clariidae</taxon>
        <taxon>Clarias</taxon>
    </lineage>
</organism>
<keyword evidence="6" id="KW-0159">Chromosome partition</keyword>
<dbReference type="GO" id="GO:0006396">
    <property type="term" value="P:RNA processing"/>
    <property type="evidence" value="ECO:0007669"/>
    <property type="project" value="InterPro"/>
</dbReference>
<gene>
    <name evidence="16" type="primary">mau2</name>
    <name evidence="16" type="ORF">DAT39_007201</name>
</gene>
<dbReference type="Pfam" id="PF01585">
    <property type="entry name" value="G-patch"/>
    <property type="match status" value="1"/>
</dbReference>
<dbReference type="GO" id="GO:0003723">
    <property type="term" value="F:RNA binding"/>
    <property type="evidence" value="ECO:0007669"/>
    <property type="project" value="InterPro"/>
</dbReference>
<evidence type="ECO:0000259" key="14">
    <source>
        <dbReference type="PROSITE" id="PS50174"/>
    </source>
</evidence>
<keyword evidence="10" id="KW-0862">Zinc</keyword>
<dbReference type="Gene3D" id="3.40.50.10260">
    <property type="entry name" value="YjeF N-terminal domain"/>
    <property type="match status" value="1"/>
</dbReference>
<evidence type="ECO:0000256" key="9">
    <source>
        <dbReference type="ARBA" id="ARBA00030523"/>
    </source>
</evidence>
<dbReference type="OrthoDB" id="5565328at2759"/>
<feature type="compositionally biased region" description="Basic and acidic residues" evidence="11">
    <location>
        <begin position="1"/>
        <end position="17"/>
    </location>
</feature>
<feature type="compositionally biased region" description="Polar residues" evidence="11">
    <location>
        <begin position="1288"/>
        <end position="1297"/>
    </location>
</feature>
<reference evidence="16" key="1">
    <citation type="submission" date="2020-07" db="EMBL/GenBank/DDBJ databases">
        <title>Clarias magur genome sequencing, assembly and annotation.</title>
        <authorList>
            <person name="Kushwaha B."/>
            <person name="Kumar R."/>
            <person name="Das P."/>
            <person name="Joshi C.G."/>
            <person name="Kumar D."/>
            <person name="Nagpure N.S."/>
            <person name="Pandey M."/>
            <person name="Agarwal S."/>
            <person name="Srivastava S."/>
            <person name="Singh M."/>
            <person name="Sahoo L."/>
            <person name="Jayasankar P."/>
            <person name="Meher P.K."/>
            <person name="Koringa P.G."/>
            <person name="Iquebal M.A."/>
            <person name="Das S.P."/>
            <person name="Bit A."/>
            <person name="Patnaik S."/>
            <person name="Patel N."/>
            <person name="Shah T.M."/>
            <person name="Hinsu A."/>
            <person name="Jena J.K."/>
        </authorList>
    </citation>
    <scope>NUCLEOTIDE SEQUENCE</scope>
    <source>
        <strain evidence="16">CIFAMagur01</strain>
        <tissue evidence="16">Testis</tissue>
    </source>
</reference>
<keyword evidence="4" id="KW-0132">Cell division</keyword>
<evidence type="ECO:0000259" key="13">
    <source>
        <dbReference type="PROSITE" id="PS50128"/>
    </source>
</evidence>
<dbReference type="InterPro" id="IPR019440">
    <property type="entry name" value="MAU2"/>
</dbReference>
<proteinExistence type="inferred from homology"/>
<evidence type="ECO:0000259" key="12">
    <source>
        <dbReference type="PROSITE" id="PS50114"/>
    </source>
</evidence>
<dbReference type="PROSITE" id="PS50128">
    <property type="entry name" value="SURP"/>
    <property type="match status" value="2"/>
</dbReference>
<feature type="compositionally biased region" description="Low complexity" evidence="11">
    <location>
        <begin position="1371"/>
        <end position="1383"/>
    </location>
</feature>
<evidence type="ECO:0000256" key="10">
    <source>
        <dbReference type="PROSITE-ProRule" id="PRU00094"/>
    </source>
</evidence>
<feature type="domain" description="SURP motif" evidence="13">
    <location>
        <begin position="98"/>
        <end position="140"/>
    </location>
</feature>
<feature type="domain" description="GATA-type" evidence="12">
    <location>
        <begin position="1519"/>
        <end position="1549"/>
    </location>
</feature>
<dbReference type="GO" id="GO:0006355">
    <property type="term" value="P:regulation of DNA-templated transcription"/>
    <property type="evidence" value="ECO:0007669"/>
    <property type="project" value="InterPro"/>
</dbReference>
<dbReference type="GO" id="GO:0005654">
    <property type="term" value="C:nucleoplasm"/>
    <property type="evidence" value="ECO:0007669"/>
    <property type="project" value="UniProtKB-SubCell"/>
</dbReference>
<feature type="compositionally biased region" description="Polar residues" evidence="11">
    <location>
        <begin position="1307"/>
        <end position="1322"/>
    </location>
</feature>
<protein>
    <recommendedName>
        <fullName evidence="3">MAU2 chromatid cohesion factor homolog</fullName>
    </recommendedName>
    <alternativeName>
        <fullName evidence="9">Cohesin loading complex subunit SCC4 homolog</fullName>
    </alternativeName>
</protein>